<evidence type="ECO:0000313" key="3">
    <source>
        <dbReference type="Proteomes" id="UP001151760"/>
    </source>
</evidence>
<name>A0ABQ4WP51_9ASTR</name>
<dbReference type="EMBL" id="BQNB010008815">
    <property type="protein sequence ID" value="GJS54659.1"/>
    <property type="molecule type" value="Genomic_DNA"/>
</dbReference>
<protein>
    <submittedName>
        <fullName evidence="2">Uncharacterized protein</fullName>
    </submittedName>
</protein>
<sequence>MFESGTYKSLHEHVALYEALEASMERANKDEFFAEKDNSRKRRRDDQDPPPPPNSDPIEDVSMPNTTHISDSEDTNSAYLPKIKPRPEWLKPILEENRPATQEPDWVIPLNKLPEPENNWANAFASSYQIPKEYKLL</sequence>
<keyword evidence="3" id="KW-1185">Reference proteome</keyword>
<evidence type="ECO:0000313" key="2">
    <source>
        <dbReference type="EMBL" id="GJS54659.1"/>
    </source>
</evidence>
<comment type="caution">
    <text evidence="2">The sequence shown here is derived from an EMBL/GenBank/DDBJ whole genome shotgun (WGS) entry which is preliminary data.</text>
</comment>
<organism evidence="2 3">
    <name type="scientific">Tanacetum coccineum</name>
    <dbReference type="NCBI Taxonomy" id="301880"/>
    <lineage>
        <taxon>Eukaryota</taxon>
        <taxon>Viridiplantae</taxon>
        <taxon>Streptophyta</taxon>
        <taxon>Embryophyta</taxon>
        <taxon>Tracheophyta</taxon>
        <taxon>Spermatophyta</taxon>
        <taxon>Magnoliopsida</taxon>
        <taxon>eudicotyledons</taxon>
        <taxon>Gunneridae</taxon>
        <taxon>Pentapetalae</taxon>
        <taxon>asterids</taxon>
        <taxon>campanulids</taxon>
        <taxon>Asterales</taxon>
        <taxon>Asteraceae</taxon>
        <taxon>Asteroideae</taxon>
        <taxon>Anthemideae</taxon>
        <taxon>Anthemidinae</taxon>
        <taxon>Tanacetum</taxon>
    </lineage>
</organism>
<dbReference type="Proteomes" id="UP001151760">
    <property type="component" value="Unassembled WGS sequence"/>
</dbReference>
<reference evidence="2" key="2">
    <citation type="submission" date="2022-01" db="EMBL/GenBank/DDBJ databases">
        <authorList>
            <person name="Yamashiro T."/>
            <person name="Shiraishi A."/>
            <person name="Satake H."/>
            <person name="Nakayama K."/>
        </authorList>
    </citation>
    <scope>NUCLEOTIDE SEQUENCE</scope>
</reference>
<proteinExistence type="predicted"/>
<accession>A0ABQ4WP51</accession>
<feature type="region of interest" description="Disordered" evidence="1">
    <location>
        <begin position="28"/>
        <end position="83"/>
    </location>
</feature>
<feature type="compositionally biased region" description="Basic and acidic residues" evidence="1">
    <location>
        <begin position="28"/>
        <end position="38"/>
    </location>
</feature>
<evidence type="ECO:0000256" key="1">
    <source>
        <dbReference type="SAM" id="MobiDB-lite"/>
    </source>
</evidence>
<reference evidence="2" key="1">
    <citation type="journal article" date="2022" name="Int. J. Mol. Sci.">
        <title>Draft Genome of Tanacetum Coccineum: Genomic Comparison of Closely Related Tanacetum-Family Plants.</title>
        <authorList>
            <person name="Yamashiro T."/>
            <person name="Shiraishi A."/>
            <person name="Nakayama K."/>
            <person name="Satake H."/>
        </authorList>
    </citation>
    <scope>NUCLEOTIDE SEQUENCE</scope>
</reference>
<gene>
    <name evidence="2" type="ORF">Tco_0628021</name>
</gene>